<gene>
    <name evidence="2" type="ORF">Zm00014a_013902</name>
</gene>
<organism evidence="2">
    <name type="scientific">Zea mays</name>
    <name type="common">Maize</name>
    <dbReference type="NCBI Taxonomy" id="4577"/>
    <lineage>
        <taxon>Eukaryota</taxon>
        <taxon>Viridiplantae</taxon>
        <taxon>Streptophyta</taxon>
        <taxon>Embryophyta</taxon>
        <taxon>Tracheophyta</taxon>
        <taxon>Spermatophyta</taxon>
        <taxon>Magnoliopsida</taxon>
        <taxon>Liliopsida</taxon>
        <taxon>Poales</taxon>
        <taxon>Poaceae</taxon>
        <taxon>PACMAD clade</taxon>
        <taxon>Panicoideae</taxon>
        <taxon>Andropogonodae</taxon>
        <taxon>Andropogoneae</taxon>
        <taxon>Tripsacinae</taxon>
        <taxon>Zea</taxon>
    </lineage>
</organism>
<accession>A0A3L6DH47</accession>
<feature type="region of interest" description="Disordered" evidence="1">
    <location>
        <begin position="29"/>
        <end position="48"/>
    </location>
</feature>
<sequence>RPEPPTPPRRHPLSLAVADPALRLVRPGFPWPPGRQEHSGVNESVPYL</sequence>
<dbReference type="AlphaFoldDB" id="A0A3L6DH47"/>
<comment type="caution">
    <text evidence="2">The sequence shown here is derived from an EMBL/GenBank/DDBJ whole genome shotgun (WGS) entry which is preliminary data.</text>
</comment>
<evidence type="ECO:0000256" key="1">
    <source>
        <dbReference type="SAM" id="MobiDB-lite"/>
    </source>
</evidence>
<evidence type="ECO:0000313" key="2">
    <source>
        <dbReference type="EMBL" id="PWZ07517.1"/>
    </source>
</evidence>
<dbReference type="EMBL" id="NCVQ01000010">
    <property type="protein sequence ID" value="PWZ07517.1"/>
    <property type="molecule type" value="Genomic_DNA"/>
</dbReference>
<protein>
    <submittedName>
        <fullName evidence="2">Uncharacterized protein</fullName>
    </submittedName>
</protein>
<proteinExistence type="predicted"/>
<feature type="non-terminal residue" evidence="2">
    <location>
        <position position="1"/>
    </location>
</feature>
<reference evidence="2" key="1">
    <citation type="journal article" date="2018" name="Nat. Genet.">
        <title>Extensive intraspecific gene order and gene structural variations between Mo17 and other maize genomes.</title>
        <authorList>
            <person name="Sun S."/>
            <person name="Zhou Y."/>
            <person name="Chen J."/>
            <person name="Shi J."/>
            <person name="Zhao H."/>
            <person name="Zhao H."/>
            <person name="Song W."/>
            <person name="Zhang M."/>
            <person name="Cui Y."/>
            <person name="Dong X."/>
            <person name="Liu H."/>
            <person name="Ma X."/>
            <person name="Jiao Y."/>
            <person name="Wang B."/>
            <person name="Wei X."/>
            <person name="Stein J.C."/>
            <person name="Glaubitz J.C."/>
            <person name="Lu F."/>
            <person name="Yu G."/>
            <person name="Liang C."/>
            <person name="Fengler K."/>
            <person name="Li B."/>
            <person name="Rafalski A."/>
            <person name="Schnable P.S."/>
            <person name="Ware D.H."/>
            <person name="Buckler E.S."/>
            <person name="Lai J."/>
        </authorList>
    </citation>
    <scope>NUCLEOTIDE SEQUENCE [LARGE SCALE GENOMIC DNA]</scope>
    <source>
        <tissue evidence="2">Seedling</tissue>
    </source>
</reference>
<dbReference type="Proteomes" id="UP000251960">
    <property type="component" value="Chromosome 9"/>
</dbReference>
<name>A0A3L6DH47_MAIZE</name>